<proteinExistence type="predicted"/>
<organism evidence="1 2">
    <name type="scientific">Romanomermis culicivorax</name>
    <name type="common">Nematode worm</name>
    <dbReference type="NCBI Taxonomy" id="13658"/>
    <lineage>
        <taxon>Eukaryota</taxon>
        <taxon>Metazoa</taxon>
        <taxon>Ecdysozoa</taxon>
        <taxon>Nematoda</taxon>
        <taxon>Enoplea</taxon>
        <taxon>Dorylaimia</taxon>
        <taxon>Mermithida</taxon>
        <taxon>Mermithoidea</taxon>
        <taxon>Mermithidae</taxon>
        <taxon>Romanomermis</taxon>
    </lineage>
</organism>
<evidence type="ECO:0000313" key="1">
    <source>
        <dbReference type="Proteomes" id="UP000887565"/>
    </source>
</evidence>
<keyword evidence="1" id="KW-1185">Reference proteome</keyword>
<dbReference type="AlphaFoldDB" id="A0A915JJY6"/>
<accession>A0A915JJY6</accession>
<dbReference type="WBParaSite" id="nRc.2.0.1.t26494-RA">
    <property type="protein sequence ID" value="nRc.2.0.1.t26494-RA"/>
    <property type="gene ID" value="nRc.2.0.1.g26494"/>
</dbReference>
<evidence type="ECO:0000313" key="2">
    <source>
        <dbReference type="WBParaSite" id="nRc.2.0.1.t26494-RA"/>
    </source>
</evidence>
<dbReference type="Proteomes" id="UP000887565">
    <property type="component" value="Unplaced"/>
</dbReference>
<name>A0A915JJY6_ROMCU</name>
<protein>
    <submittedName>
        <fullName evidence="2">Uncharacterized protein</fullName>
    </submittedName>
</protein>
<sequence length="62" mass="6984">MAKNQKILGSTRACSISLNFQLDTTLADEPLTCYCRATNFGRNRVAEKLSTRPIALAVWHMR</sequence>
<reference evidence="2" key="1">
    <citation type="submission" date="2022-11" db="UniProtKB">
        <authorList>
            <consortium name="WormBaseParasite"/>
        </authorList>
    </citation>
    <scope>IDENTIFICATION</scope>
</reference>